<comment type="caution">
    <text evidence="1">The sequence shown here is derived from an EMBL/GenBank/DDBJ whole genome shotgun (WGS) entry which is preliminary data.</text>
</comment>
<name>A0A1V9ZCD9_9STRA</name>
<keyword evidence="2" id="KW-1185">Reference proteome</keyword>
<reference evidence="1 2" key="1">
    <citation type="journal article" date="2014" name="Genome Biol. Evol.">
        <title>The secreted proteins of Achlya hypogyna and Thraustotheca clavata identify the ancestral oomycete secretome and reveal gene acquisitions by horizontal gene transfer.</title>
        <authorList>
            <person name="Misner I."/>
            <person name="Blouin N."/>
            <person name="Leonard G."/>
            <person name="Richards T.A."/>
            <person name="Lane C.E."/>
        </authorList>
    </citation>
    <scope>NUCLEOTIDE SEQUENCE [LARGE SCALE GENOMIC DNA]</scope>
    <source>
        <strain evidence="1 2">ATCC 34112</strain>
    </source>
</reference>
<dbReference type="Proteomes" id="UP000243217">
    <property type="component" value="Unassembled WGS sequence"/>
</dbReference>
<evidence type="ECO:0000313" key="2">
    <source>
        <dbReference type="Proteomes" id="UP000243217"/>
    </source>
</evidence>
<accession>A0A1V9ZCD9</accession>
<sequence length="264" mass="31020">MQSIKSRLTNVLWMIHIYVRKPLSTKIGGKPRVLLVIGIHIRILRLGYQERKSAVNVIALLLTYLLHCHEGYIKPEDSNNLPDQLPHLYTTMRCGNGCVRTIGAIWFYIMNTHKNKLYEELVSLVANAVLKSYWRYRNLQLHVHPYKVGHSFKGPVATDEWAKYDFGMPFKTFGQLPLRRKIIQVTTLVLYTAPEEILRWTMRPNAVPTTPPTAAHIWKWAEQNLLQHTYHSSYAPWCRNICWCHVHKRWYADQYESYFSQVSI</sequence>
<evidence type="ECO:0000313" key="1">
    <source>
        <dbReference type="EMBL" id="OQR95587.1"/>
    </source>
</evidence>
<dbReference type="EMBL" id="JNBS01002081">
    <property type="protein sequence ID" value="OQR95587.1"/>
    <property type="molecule type" value="Genomic_DNA"/>
</dbReference>
<gene>
    <name evidence="1" type="ORF">THRCLA_07738</name>
</gene>
<protein>
    <submittedName>
        <fullName evidence="1">Uncharacterized protein</fullName>
    </submittedName>
</protein>
<proteinExistence type="predicted"/>
<organism evidence="1 2">
    <name type="scientific">Thraustotheca clavata</name>
    <dbReference type="NCBI Taxonomy" id="74557"/>
    <lineage>
        <taxon>Eukaryota</taxon>
        <taxon>Sar</taxon>
        <taxon>Stramenopiles</taxon>
        <taxon>Oomycota</taxon>
        <taxon>Saprolegniomycetes</taxon>
        <taxon>Saprolegniales</taxon>
        <taxon>Achlyaceae</taxon>
        <taxon>Thraustotheca</taxon>
    </lineage>
</organism>
<dbReference type="STRING" id="74557.A0A1V9ZCD9"/>
<dbReference type="AlphaFoldDB" id="A0A1V9ZCD9"/>